<evidence type="ECO:0000313" key="1">
    <source>
        <dbReference type="EMBL" id="QHU03433.1"/>
    </source>
</evidence>
<proteinExistence type="predicted"/>
<dbReference type="EMBL" id="MN740379">
    <property type="protein sequence ID" value="QHU03433.1"/>
    <property type="molecule type" value="Genomic_DNA"/>
</dbReference>
<dbReference type="AlphaFoldDB" id="A0A6C0JDH1"/>
<reference evidence="1" key="1">
    <citation type="journal article" date="2020" name="Nature">
        <title>Giant virus diversity and host interactions through global metagenomics.</title>
        <authorList>
            <person name="Schulz F."/>
            <person name="Roux S."/>
            <person name="Paez-Espino D."/>
            <person name="Jungbluth S."/>
            <person name="Walsh D.A."/>
            <person name="Denef V.J."/>
            <person name="McMahon K.D."/>
            <person name="Konstantinidis K.T."/>
            <person name="Eloe-Fadrosh E.A."/>
            <person name="Kyrpides N.C."/>
            <person name="Woyke T."/>
        </authorList>
    </citation>
    <scope>NUCLEOTIDE SEQUENCE</scope>
    <source>
        <strain evidence="1">GVMAG-M-3300026093-6</strain>
    </source>
</reference>
<accession>A0A6C0JDH1</accession>
<sequence>MNDYITNYNPITSCKAICKSNGKQCSKASKQEGFCNMHYKMYLKGSVKVVDDVDYITNQNTPKKVLKKPISIKRRTFIQLEKYFLDIDKICIIQKMVRGFLIRSTIQRRGISCYLRHLVNNEHDFLTFENINDIPNKNYFSYKDSNDFTWGFDIITFKELLKNNQGNPYNTQEIDLETKARFLKLLYLIQNTRKVEMEKAVITDPFQLMQQKCIKVFQKMDDLEQYTQCEWFTELNLPELKELYKQILDIWDYRVQLSESDKLKYVTNGKLFTEGVSMINKYTDKNKLANLLLDNFDRLVSEGKTKQDKTTGALWILSSLTLVSLPARDALPWLFQSANVY</sequence>
<name>A0A6C0JDH1_9ZZZZ</name>
<protein>
    <submittedName>
        <fullName evidence="1">Uncharacterized protein</fullName>
    </submittedName>
</protein>
<organism evidence="1">
    <name type="scientific">viral metagenome</name>
    <dbReference type="NCBI Taxonomy" id="1070528"/>
    <lineage>
        <taxon>unclassified sequences</taxon>
        <taxon>metagenomes</taxon>
        <taxon>organismal metagenomes</taxon>
    </lineage>
</organism>